<evidence type="ECO:0000313" key="1">
    <source>
        <dbReference type="EMBL" id="QJA51744.1"/>
    </source>
</evidence>
<gene>
    <name evidence="2" type="ORF">MM415A02567_0012</name>
    <name evidence="3" type="ORF">MM415B02687_0012</name>
    <name evidence="1" type="ORF">TM448A02287_0012</name>
    <name evidence="4" type="ORF">TM448B01662_0007</name>
</gene>
<reference evidence="1" key="1">
    <citation type="submission" date="2020-03" db="EMBL/GenBank/DDBJ databases">
        <title>The deep terrestrial virosphere.</title>
        <authorList>
            <person name="Holmfeldt K."/>
            <person name="Nilsson E."/>
            <person name="Simone D."/>
            <person name="Lopez-Fernandez M."/>
            <person name="Wu X."/>
            <person name="de Brujin I."/>
            <person name="Lundin D."/>
            <person name="Andersson A."/>
            <person name="Bertilsson S."/>
            <person name="Dopson M."/>
        </authorList>
    </citation>
    <scope>NUCLEOTIDE SEQUENCE</scope>
    <source>
        <strain evidence="2">MM415A02567</strain>
        <strain evidence="3">MM415B02687</strain>
        <strain evidence="1">TM448A02287</strain>
        <strain evidence="4">TM448B01662</strain>
    </source>
</reference>
<dbReference type="EMBL" id="MT144805">
    <property type="protein sequence ID" value="QJH99723.1"/>
    <property type="molecule type" value="Genomic_DNA"/>
</dbReference>
<name>A0A6H1ZVZ6_9ZZZZ</name>
<organism evidence="1">
    <name type="scientific">viral metagenome</name>
    <dbReference type="NCBI Taxonomy" id="1070528"/>
    <lineage>
        <taxon>unclassified sequences</taxon>
        <taxon>metagenomes</taxon>
        <taxon>organismal metagenomes</taxon>
    </lineage>
</organism>
<proteinExistence type="predicted"/>
<evidence type="ECO:0000313" key="4">
    <source>
        <dbReference type="EMBL" id="QJH99723.1"/>
    </source>
</evidence>
<accession>A0A6H1ZVZ6</accession>
<dbReference type="EMBL" id="MT144286">
    <property type="protein sequence ID" value="QJA51744.1"/>
    <property type="molecule type" value="Genomic_DNA"/>
</dbReference>
<evidence type="ECO:0000313" key="3">
    <source>
        <dbReference type="EMBL" id="QJA88791.1"/>
    </source>
</evidence>
<evidence type="ECO:0000313" key="2">
    <source>
        <dbReference type="EMBL" id="QJA72895.1"/>
    </source>
</evidence>
<sequence>MSKLDELTNCDVEIWLEFAEIEGTLRKGSGDSYILSGPATCRFYEKDVRQISNHKHHKIIVVKNKGVDNDKTTIQESKPCISAD</sequence>
<dbReference type="EMBL" id="MT141986">
    <property type="protein sequence ID" value="QJA72895.1"/>
    <property type="molecule type" value="Genomic_DNA"/>
</dbReference>
<dbReference type="AlphaFoldDB" id="A0A6H1ZVZ6"/>
<dbReference type="EMBL" id="MT142804">
    <property type="protein sequence ID" value="QJA88791.1"/>
    <property type="molecule type" value="Genomic_DNA"/>
</dbReference>
<protein>
    <submittedName>
        <fullName evidence="1">Uncharacterized protein</fullName>
    </submittedName>
</protein>